<evidence type="ECO:0000256" key="2">
    <source>
        <dbReference type="SAM" id="Phobius"/>
    </source>
</evidence>
<keyword evidence="2" id="KW-0812">Transmembrane</keyword>
<keyword evidence="4" id="KW-1185">Reference proteome</keyword>
<evidence type="ECO:0000313" key="5">
    <source>
        <dbReference type="RefSeq" id="XP_030763657.1"/>
    </source>
</evidence>
<dbReference type="InParanoid" id="A0A6J2YJU4"/>
<dbReference type="KEGG" id="soy:115888179"/>
<dbReference type="PANTHER" id="PTHR21184:SF6">
    <property type="entry name" value="CONSERVED PLASMA MEMBRANE PROTEIN"/>
    <property type="match status" value="1"/>
</dbReference>
<dbReference type="Pfam" id="PF10223">
    <property type="entry name" value="Menorin_N"/>
    <property type="match status" value="1"/>
</dbReference>
<keyword evidence="2" id="KW-0472">Membrane</keyword>
<feature type="domain" description="Menorin-like" evidence="3">
    <location>
        <begin position="57"/>
        <end position="299"/>
    </location>
</feature>
<accession>A0A6J2YJU4</accession>
<dbReference type="GO" id="GO:0005615">
    <property type="term" value="C:extracellular space"/>
    <property type="evidence" value="ECO:0007669"/>
    <property type="project" value="TreeGrafter"/>
</dbReference>
<name>A0A6J2YJU4_SITOR</name>
<proteinExistence type="inferred from homology"/>
<keyword evidence="2" id="KW-1133">Transmembrane helix</keyword>
<dbReference type="InterPro" id="IPR019356">
    <property type="entry name" value="Menorin_dom"/>
</dbReference>
<feature type="transmembrane region" description="Helical" evidence="2">
    <location>
        <begin position="311"/>
        <end position="331"/>
    </location>
</feature>
<sequence length="333" mass="36798">MHRNVQQQIIESVLNRLLEEKEMVNRIRQGSLLLSAFFAVTVMGLDTDTYFPESKGNLTKITWAHAVNNASYLNETLQNATINMIEADVVLGTVGKDKTVIPIMAHPPDITSDLSLETFLELVNTSNIVNNTKHGIKLDFKSTDAFLNSTAFIKKYENESFPIWLNADILEGPNTNATPVNDTQFFAAAKDFKTATLSVGWTTGYNETNNTGSYSDDQISNMLNSIKTNNVSDLSFTFPVRAVYAANSTANLTTLLEGVSGSTLTIWSGEDDKVNVTNLRSLLEKVKLGKTYIDVPEALLNEIHLDTISSASLSSLSWVTMGVMLLFTFIFRL</sequence>
<reference evidence="5" key="1">
    <citation type="submission" date="2025-08" db="UniProtKB">
        <authorList>
            <consortium name="RefSeq"/>
        </authorList>
    </citation>
    <scope>IDENTIFICATION</scope>
    <source>
        <tissue evidence="5">Gonads</tissue>
    </source>
</reference>
<protein>
    <submittedName>
        <fullName evidence="5">Protein FAM151B-like isoform X1</fullName>
    </submittedName>
</protein>
<evidence type="ECO:0000259" key="3">
    <source>
        <dbReference type="Pfam" id="PF10223"/>
    </source>
</evidence>
<dbReference type="AlphaFoldDB" id="A0A6J2YJU4"/>
<organism evidence="4 5">
    <name type="scientific">Sitophilus oryzae</name>
    <name type="common">Rice weevil</name>
    <name type="synonym">Curculio oryzae</name>
    <dbReference type="NCBI Taxonomy" id="7048"/>
    <lineage>
        <taxon>Eukaryota</taxon>
        <taxon>Metazoa</taxon>
        <taxon>Ecdysozoa</taxon>
        <taxon>Arthropoda</taxon>
        <taxon>Hexapoda</taxon>
        <taxon>Insecta</taxon>
        <taxon>Pterygota</taxon>
        <taxon>Neoptera</taxon>
        <taxon>Endopterygota</taxon>
        <taxon>Coleoptera</taxon>
        <taxon>Polyphaga</taxon>
        <taxon>Cucujiformia</taxon>
        <taxon>Curculionidae</taxon>
        <taxon>Dryophthorinae</taxon>
        <taxon>Sitophilus</taxon>
    </lineage>
</organism>
<dbReference type="PANTHER" id="PTHR21184">
    <property type="entry name" value="MENORIN (DENDRITIC BRANCHING PROTEIN)"/>
    <property type="match status" value="1"/>
</dbReference>
<evidence type="ECO:0000256" key="1">
    <source>
        <dbReference type="ARBA" id="ARBA00044953"/>
    </source>
</evidence>
<evidence type="ECO:0000313" key="4">
    <source>
        <dbReference type="Proteomes" id="UP000504635"/>
    </source>
</evidence>
<dbReference type="OrthoDB" id="413402at2759"/>
<dbReference type="RefSeq" id="XP_030763657.1">
    <property type="nucleotide sequence ID" value="XM_030907797.1"/>
</dbReference>
<dbReference type="FunCoup" id="A0A6J2YJU4">
    <property type="interactions" value="70"/>
</dbReference>
<comment type="similarity">
    <text evidence="1">Belongs to the menorin family.</text>
</comment>
<gene>
    <name evidence="5" type="primary">LOC115888179</name>
</gene>
<dbReference type="Proteomes" id="UP000504635">
    <property type="component" value="Unplaced"/>
</dbReference>
<dbReference type="GeneID" id="115888179"/>